<evidence type="ECO:0000313" key="3">
    <source>
        <dbReference type="Ensembl" id="ENSOMYP00000031935.2"/>
    </source>
</evidence>
<reference evidence="3" key="2">
    <citation type="submission" date="2025-08" db="UniProtKB">
        <authorList>
            <consortium name="Ensembl"/>
        </authorList>
    </citation>
    <scope>IDENTIFICATION</scope>
</reference>
<name>A0A8C7VLN8_ONCMY</name>
<dbReference type="InterPro" id="IPR052584">
    <property type="entry name" value="U2_snRNP_Complex_Component"/>
</dbReference>
<dbReference type="Pfam" id="PF04037">
    <property type="entry name" value="DUF382"/>
    <property type="match status" value="1"/>
</dbReference>
<feature type="compositionally biased region" description="Pro residues" evidence="1">
    <location>
        <begin position="223"/>
        <end position="249"/>
    </location>
</feature>
<dbReference type="PANTHER" id="PTHR12785">
    <property type="entry name" value="SPLICING FACTOR 3B"/>
    <property type="match status" value="1"/>
</dbReference>
<protein>
    <submittedName>
        <fullName evidence="3">Splicing factor 3b, subunit 2</fullName>
    </submittedName>
</protein>
<dbReference type="InterPro" id="IPR003034">
    <property type="entry name" value="SAP_dom"/>
</dbReference>
<evidence type="ECO:0000313" key="4">
    <source>
        <dbReference type="Proteomes" id="UP000694395"/>
    </source>
</evidence>
<feature type="compositionally biased region" description="Basic and acidic residues" evidence="1">
    <location>
        <begin position="432"/>
        <end position="454"/>
    </location>
</feature>
<evidence type="ECO:0000259" key="2">
    <source>
        <dbReference type="PROSITE" id="PS50800"/>
    </source>
</evidence>
<feature type="region of interest" description="Disordered" evidence="1">
    <location>
        <begin position="298"/>
        <end position="386"/>
    </location>
</feature>
<sequence>MASDGPPGTEPIPSDLGSSVAALNTWTNPELQAKLGELGAPNMGPREEMLDRLKGYMMQTGMMLSKPNLGSDDKPMTPQMPGIPPMPPMPMPPMPPGMGMLQAMSMMAGGPPPPGMRMGMEPPGMPPSLSQEDQLKMVQQRAAMMMQHEERAKQQGESRAMEEHMKEQELLEQQKRAAVMLEHERQQELAKRQHGGPGPRMSDPGSRPPGMMPPMMRGVNPPGMNPPPPGMNPPPPGMNPGGMNPPPPGMSMMHTQRQRVPPPPGEDAREVWQGEDVGVGPKIPQALEKILQLKEIRQEQLGATPTEEEEEESPEMEMNNSSAAVLSETEEDDGSLSKKDKNRKRRNRKKKNKKRREQEKREHAEEKKEEDGEKEKEPEVEIEYITEEPEIYDPNFIFFKRIFEAFKLTDDVKKEKEKEPEKEPAPALMRKKGFEEEKKDSDDSDDEIRPDVPKMSKKKLRRMNRLTVAELKQLVARPDVVEMHDVTAQEPKLLVHLKATRNTVPVPRHWCFKRKYLQGKRGIEKPPFELPEFIKRTGIQEMREALQEKEDAKTMKTKMREKVRPKMGKIDIDYQKLHDAFFKWQMKPKLSIHGDLYYEVRMSDFVSPPPRYGPPPSYPNLKIPGLNSPIPESCSFGYHAGGWGKPPVDETGKPLYGDVFGTNAVDFQAKAEEEEVDRTPWGELEPSDEESSEEEEEDESDEEKPDETGFFTPADSGLITPGGFSSVPAGMETPELIELRKKKIEEAMDGNETPQLFTVLPERRTGSGGAAMMASTHIYDVSGAMAGRKAGGGQEFQGVEVALAPEELELDPMAMTQKYEEHVRNQEAQVEKEDFSDMVAEHAAKQKVTLRHCNCTGHLLQYKTYSYGAKQICDNVH</sequence>
<dbReference type="SMART" id="SM00513">
    <property type="entry name" value="SAP"/>
    <property type="match status" value="1"/>
</dbReference>
<feature type="region of interest" description="Disordered" evidence="1">
    <location>
        <begin position="671"/>
        <end position="730"/>
    </location>
</feature>
<dbReference type="Pfam" id="PF02037">
    <property type="entry name" value="SAP"/>
    <property type="match status" value="1"/>
</dbReference>
<reference evidence="3" key="3">
    <citation type="submission" date="2025-09" db="UniProtKB">
        <authorList>
            <consortium name="Ensembl"/>
        </authorList>
    </citation>
    <scope>IDENTIFICATION</scope>
</reference>
<feature type="compositionally biased region" description="Low complexity" evidence="1">
    <location>
        <begin position="213"/>
        <end position="222"/>
    </location>
</feature>
<feature type="compositionally biased region" description="Acidic residues" evidence="1">
    <location>
        <begin position="685"/>
        <end position="705"/>
    </location>
</feature>
<dbReference type="GO" id="GO:0005689">
    <property type="term" value="C:U12-type spliceosomal complex"/>
    <property type="evidence" value="ECO:0007669"/>
    <property type="project" value="TreeGrafter"/>
</dbReference>
<dbReference type="GeneTree" id="ENSGT00390000006734"/>
<reference evidence="3" key="1">
    <citation type="submission" date="2020-07" db="EMBL/GenBank/DDBJ databases">
        <title>A long reads based de novo assembly of the rainbow trout Arlee double haploid line genome.</title>
        <authorList>
            <person name="Gao G."/>
            <person name="Palti Y."/>
        </authorList>
    </citation>
    <scope>NUCLEOTIDE SEQUENCE [LARGE SCALE GENOMIC DNA]</scope>
</reference>
<feature type="compositionally biased region" description="Basic and acidic residues" evidence="1">
    <location>
        <begin position="414"/>
        <end position="424"/>
    </location>
</feature>
<dbReference type="PROSITE" id="PS50800">
    <property type="entry name" value="SAP"/>
    <property type="match status" value="1"/>
</dbReference>
<proteinExistence type="predicted"/>
<dbReference type="InterPro" id="IPR007180">
    <property type="entry name" value="DUF382"/>
</dbReference>
<feature type="compositionally biased region" description="Basic and acidic residues" evidence="1">
    <location>
        <begin position="356"/>
        <end position="379"/>
    </location>
</feature>
<dbReference type="PANTHER" id="PTHR12785:SF6">
    <property type="entry name" value="SPLICING FACTOR 3B SUBUNIT 2"/>
    <property type="match status" value="1"/>
</dbReference>
<accession>A0A8C7VLN8</accession>
<organism evidence="3 4">
    <name type="scientific">Oncorhynchus mykiss</name>
    <name type="common">Rainbow trout</name>
    <name type="synonym">Salmo gairdneri</name>
    <dbReference type="NCBI Taxonomy" id="8022"/>
    <lineage>
        <taxon>Eukaryota</taxon>
        <taxon>Metazoa</taxon>
        <taxon>Chordata</taxon>
        <taxon>Craniata</taxon>
        <taxon>Vertebrata</taxon>
        <taxon>Euteleostomi</taxon>
        <taxon>Actinopterygii</taxon>
        <taxon>Neopterygii</taxon>
        <taxon>Teleostei</taxon>
        <taxon>Protacanthopterygii</taxon>
        <taxon>Salmoniformes</taxon>
        <taxon>Salmonidae</taxon>
        <taxon>Salmoninae</taxon>
        <taxon>Oncorhynchus</taxon>
    </lineage>
</organism>
<evidence type="ECO:0000256" key="1">
    <source>
        <dbReference type="SAM" id="MobiDB-lite"/>
    </source>
</evidence>
<feature type="region of interest" description="Disordered" evidence="1">
    <location>
        <begin position="414"/>
        <end position="456"/>
    </location>
</feature>
<dbReference type="AlphaFoldDB" id="A0A8C7VLN8"/>
<gene>
    <name evidence="3" type="primary">LOC110531585</name>
</gene>
<dbReference type="Proteomes" id="UP000694395">
    <property type="component" value="Chromosome 9"/>
</dbReference>
<dbReference type="Ensembl" id="ENSOMYT00000034819.2">
    <property type="protein sequence ID" value="ENSOMYP00000031935.2"/>
    <property type="gene ID" value="ENSOMYG00000014895.2"/>
</dbReference>
<feature type="compositionally biased region" description="Acidic residues" evidence="1">
    <location>
        <begin position="306"/>
        <end position="315"/>
    </location>
</feature>
<feature type="domain" description="SAP" evidence="2">
    <location>
        <begin position="23"/>
        <end position="57"/>
    </location>
</feature>
<feature type="region of interest" description="Disordered" evidence="1">
    <location>
        <begin position="187"/>
        <end position="280"/>
    </location>
</feature>
<feature type="compositionally biased region" description="Basic residues" evidence="1">
    <location>
        <begin position="340"/>
        <end position="355"/>
    </location>
</feature>
<keyword evidence="4" id="KW-1185">Reference proteome</keyword>